<keyword evidence="3" id="KW-1185">Reference proteome</keyword>
<dbReference type="Gene3D" id="3.40.50.1820">
    <property type="entry name" value="alpha/beta hydrolase"/>
    <property type="match status" value="1"/>
</dbReference>
<dbReference type="InterPro" id="IPR000073">
    <property type="entry name" value="AB_hydrolase_1"/>
</dbReference>
<organism evidence="2 3">
    <name type="scientific">Frankia alni (strain DSM 45986 / CECT 9034 / ACN14a)</name>
    <dbReference type="NCBI Taxonomy" id="326424"/>
    <lineage>
        <taxon>Bacteria</taxon>
        <taxon>Bacillati</taxon>
        <taxon>Actinomycetota</taxon>
        <taxon>Actinomycetes</taxon>
        <taxon>Frankiales</taxon>
        <taxon>Frankiaceae</taxon>
        <taxon>Frankia</taxon>
    </lineage>
</organism>
<dbReference type="AlphaFoldDB" id="Q0RHR0"/>
<protein>
    <recommendedName>
        <fullName evidence="1">AB hydrolase-1 domain-containing protein</fullName>
    </recommendedName>
</protein>
<evidence type="ECO:0000313" key="3">
    <source>
        <dbReference type="Proteomes" id="UP000000657"/>
    </source>
</evidence>
<dbReference type="RefSeq" id="WP_011605447.1">
    <property type="nucleotide sequence ID" value="NC_008278.1"/>
</dbReference>
<dbReference type="SUPFAM" id="SSF53474">
    <property type="entry name" value="alpha/beta-Hydrolases"/>
    <property type="match status" value="1"/>
</dbReference>
<dbReference type="KEGG" id="fal:FRAAL4322"/>
<reference evidence="2 3" key="1">
    <citation type="journal article" date="2007" name="Genome Res.">
        <title>Genome characteristics of facultatively symbiotic Frankia sp. strains reflect host range and host plant biogeography.</title>
        <authorList>
            <person name="Normand P."/>
            <person name="Lapierre P."/>
            <person name="Tisa L.S."/>
            <person name="Gogarten J.P."/>
            <person name="Alloisio N."/>
            <person name="Bagnarol E."/>
            <person name="Bassi C.A."/>
            <person name="Berry A.M."/>
            <person name="Bickhart D.M."/>
            <person name="Choisne N."/>
            <person name="Couloux A."/>
            <person name="Cournoyer B."/>
            <person name="Cruveiller S."/>
            <person name="Daubin V."/>
            <person name="Demange N."/>
            <person name="Francino M.P."/>
            <person name="Goltsman E."/>
            <person name="Huang Y."/>
            <person name="Kopp O.R."/>
            <person name="Labarre L."/>
            <person name="Lapidus A."/>
            <person name="Lavire C."/>
            <person name="Marechal J."/>
            <person name="Martinez M."/>
            <person name="Mastronunzio J.E."/>
            <person name="Mullin B.C."/>
            <person name="Niemann J."/>
            <person name="Pujic P."/>
            <person name="Rawnsley T."/>
            <person name="Rouy Z."/>
            <person name="Schenowitz C."/>
            <person name="Sellstedt A."/>
            <person name="Tavares F."/>
            <person name="Tomkins J.P."/>
            <person name="Vallenet D."/>
            <person name="Valverde C."/>
            <person name="Wall L.G."/>
            <person name="Wang Y."/>
            <person name="Medigue C."/>
            <person name="Benson D.R."/>
        </authorList>
    </citation>
    <scope>NUCLEOTIDE SEQUENCE [LARGE SCALE GENOMIC DNA]</scope>
    <source>
        <strain evidence="3">DSM 45986 / CECT 9034 / ACN14a</strain>
    </source>
</reference>
<evidence type="ECO:0000313" key="2">
    <source>
        <dbReference type="EMBL" id="CAJ62964.1"/>
    </source>
</evidence>
<feature type="domain" description="AB hydrolase-1" evidence="1">
    <location>
        <begin position="24"/>
        <end position="98"/>
    </location>
</feature>
<dbReference type="Pfam" id="PF00561">
    <property type="entry name" value="Abhydrolase_1"/>
    <property type="match status" value="1"/>
</dbReference>
<dbReference type="OrthoDB" id="495620at2"/>
<dbReference type="EMBL" id="CT573213">
    <property type="protein sequence ID" value="CAJ62964.1"/>
    <property type="molecule type" value="Genomic_DNA"/>
</dbReference>
<proteinExistence type="predicted"/>
<gene>
    <name evidence="2" type="ordered locus">FRAAL4322</name>
</gene>
<accession>Q0RHR0</accession>
<sequence length="105" mass="11596">MTSRQFTIRGGEARLRCDDTGRGPVLIFLNGAFGTRRDWRRVLDTIGGRYRCVTFDARGRGRSSQAPEYSFDDDLRDAARVVDAVGTGRLAGSRGSATGRPGYHR</sequence>
<dbReference type="STRING" id="326424.FRAAL4322"/>
<dbReference type="Proteomes" id="UP000000657">
    <property type="component" value="Chromosome"/>
</dbReference>
<name>Q0RHR0_FRAAA</name>
<dbReference type="HOGENOM" id="CLU_2232613_0_0_11"/>
<dbReference type="InterPro" id="IPR029058">
    <property type="entry name" value="AB_hydrolase_fold"/>
</dbReference>
<evidence type="ECO:0000259" key="1">
    <source>
        <dbReference type="Pfam" id="PF00561"/>
    </source>
</evidence>
<dbReference type="GO" id="GO:0003824">
    <property type="term" value="F:catalytic activity"/>
    <property type="evidence" value="ECO:0007669"/>
    <property type="project" value="UniProtKB-ARBA"/>
</dbReference>
<dbReference type="eggNOG" id="COG0596">
    <property type="taxonomic scope" value="Bacteria"/>
</dbReference>